<dbReference type="InterPro" id="IPR015943">
    <property type="entry name" value="WD40/YVTN_repeat-like_dom_sf"/>
</dbReference>
<feature type="region of interest" description="Disordered" evidence="1">
    <location>
        <begin position="175"/>
        <end position="206"/>
    </location>
</feature>
<gene>
    <name evidence="3" type="ORF">GRX01_05085</name>
</gene>
<proteinExistence type="predicted"/>
<dbReference type="InterPro" id="IPR002372">
    <property type="entry name" value="PQQ_rpt_dom"/>
</dbReference>
<dbReference type="RefSeq" id="WP_159664122.1">
    <property type="nucleotide sequence ID" value="NZ_WUUS01000003.1"/>
</dbReference>
<dbReference type="EMBL" id="WUUS01000003">
    <property type="protein sequence ID" value="MXR40716.1"/>
    <property type="molecule type" value="Genomic_DNA"/>
</dbReference>
<reference evidence="3 4" key="1">
    <citation type="submission" date="2019-12" db="EMBL/GenBank/DDBJ databases">
        <title>Isolation and characterization of three novel carbon monoxide-oxidizing members of Halobacteria from salione crusts and soils.</title>
        <authorList>
            <person name="Myers M.R."/>
            <person name="King G.M."/>
        </authorList>
    </citation>
    <scope>NUCLEOTIDE SEQUENCE [LARGE SCALE GENOMIC DNA]</scope>
    <source>
        <strain evidence="3 4">WSA2</strain>
    </source>
</reference>
<evidence type="ECO:0000259" key="2">
    <source>
        <dbReference type="Pfam" id="PF13360"/>
    </source>
</evidence>
<dbReference type="Proteomes" id="UP000437065">
    <property type="component" value="Unassembled WGS sequence"/>
</dbReference>
<sequence>MTGEASVGVQAGDFVYLAISFTDPRVEAPNGLSVVHPFRDSFALLVGAGACPDLEEQLYGAEKGDTGSIEIMWNDPPDRAAGGAEPIGEMDIQVQAPARSIDNLLPDWLATIARQEGIETPHAFLNVSADRLADEYMLDSDRLEQFQSELVQKFEQSTLAEYEITDVYRWQAHASETTGQGESTEDSNGPTTASGPVVDEAYPKAPHDSWPMLGGTSQLTSATRSSIPTELPTTKWEADLEETIGFAPVVAETTVIVGDDSGRVVAIHRATGNWAWSCEVGASLATPLAYRDGTVYAGTVDGTVVSIDVATGETNWTHEHGTAVYHIVPSEHGVLVRFSNGAISSLDPATGSVLWMQSEFSDHGATILFTDGVAITRSFGSLRAIDPESGVVTQFDTKTGTSQTPTGAVSNGKLFTGDGNDVVCRDLAIGGGESVSSSDILWRTSINEPVQITPTVSDSRLTIVTNTGRVHGLDTESGDVRWSTDLCDDPLTSSVTDGDTVLVSSTSTTVFALFAATGSVRWKVARSAGVASSPTVASGTVYIADADGTVQARD</sequence>
<dbReference type="PANTHER" id="PTHR34512">
    <property type="entry name" value="CELL SURFACE PROTEIN"/>
    <property type="match status" value="1"/>
</dbReference>
<dbReference type="OrthoDB" id="8638at2157"/>
<dbReference type="Gene3D" id="2.130.10.10">
    <property type="entry name" value="YVTN repeat-like/Quinoprotein amine dehydrogenase"/>
    <property type="match status" value="1"/>
</dbReference>
<feature type="compositionally biased region" description="Polar residues" evidence="1">
    <location>
        <begin position="175"/>
        <end position="194"/>
    </location>
</feature>
<dbReference type="Pfam" id="PF13360">
    <property type="entry name" value="PQQ_2"/>
    <property type="match status" value="2"/>
</dbReference>
<keyword evidence="4" id="KW-1185">Reference proteome</keyword>
<dbReference type="PANTHER" id="PTHR34512:SF30">
    <property type="entry name" value="OUTER MEMBRANE PROTEIN ASSEMBLY FACTOR BAMB"/>
    <property type="match status" value="1"/>
</dbReference>
<evidence type="ECO:0000313" key="4">
    <source>
        <dbReference type="Proteomes" id="UP000437065"/>
    </source>
</evidence>
<dbReference type="Gene3D" id="2.40.10.480">
    <property type="match status" value="2"/>
</dbReference>
<organism evidence="3 4">
    <name type="scientific">Halobaculum saliterrae</name>
    <dbReference type="NCBI Taxonomy" id="2073113"/>
    <lineage>
        <taxon>Archaea</taxon>
        <taxon>Methanobacteriati</taxon>
        <taxon>Methanobacteriota</taxon>
        <taxon>Stenosarchaea group</taxon>
        <taxon>Halobacteria</taxon>
        <taxon>Halobacteriales</taxon>
        <taxon>Haloferacaceae</taxon>
        <taxon>Halobaculum</taxon>
    </lineage>
</organism>
<name>A0A6B0ST10_9EURY</name>
<dbReference type="SMART" id="SM00564">
    <property type="entry name" value="PQQ"/>
    <property type="match status" value="6"/>
</dbReference>
<dbReference type="InterPro" id="IPR018391">
    <property type="entry name" value="PQQ_b-propeller_rpt"/>
</dbReference>
<dbReference type="SUPFAM" id="SSF50998">
    <property type="entry name" value="Quinoprotein alcohol dehydrogenase-like"/>
    <property type="match status" value="2"/>
</dbReference>
<dbReference type="InterPro" id="IPR011047">
    <property type="entry name" value="Quinoprotein_ADH-like_sf"/>
</dbReference>
<accession>A0A6B0ST10</accession>
<evidence type="ECO:0000313" key="3">
    <source>
        <dbReference type="EMBL" id="MXR40716.1"/>
    </source>
</evidence>
<protein>
    <submittedName>
        <fullName evidence="3">PQQ-binding-like beta-propeller repeat protein</fullName>
    </submittedName>
</protein>
<comment type="caution">
    <text evidence="3">The sequence shown here is derived from an EMBL/GenBank/DDBJ whole genome shotgun (WGS) entry which is preliminary data.</text>
</comment>
<dbReference type="AlphaFoldDB" id="A0A6B0ST10"/>
<evidence type="ECO:0000256" key="1">
    <source>
        <dbReference type="SAM" id="MobiDB-lite"/>
    </source>
</evidence>
<feature type="domain" description="Pyrrolo-quinoline quinone repeat" evidence="2">
    <location>
        <begin position="235"/>
        <end position="363"/>
    </location>
</feature>
<feature type="domain" description="Pyrrolo-quinoline quinone repeat" evidence="2">
    <location>
        <begin position="467"/>
        <end position="553"/>
    </location>
</feature>